<dbReference type="PROSITE" id="PS51164">
    <property type="entry name" value="CBM1_2"/>
    <property type="match status" value="1"/>
</dbReference>
<evidence type="ECO:0000256" key="3">
    <source>
        <dbReference type="ARBA" id="ARBA00005641"/>
    </source>
</evidence>
<evidence type="ECO:0000313" key="14">
    <source>
        <dbReference type="Proteomes" id="UP001610444"/>
    </source>
</evidence>
<comment type="catalytic activity">
    <reaction evidence="1">
        <text>Endohydrolysis of (1-&gt;4)-beta-D-glucosidic linkages in cellulose, lichenin and cereal beta-D-glucans.</text>
        <dbReference type="EC" id="3.2.1.4"/>
    </reaction>
</comment>
<evidence type="ECO:0000256" key="8">
    <source>
        <dbReference type="ARBA" id="ARBA00025192"/>
    </source>
</evidence>
<dbReference type="Pfam" id="PF00150">
    <property type="entry name" value="Cellulase"/>
    <property type="match status" value="1"/>
</dbReference>
<dbReference type="Gene3D" id="3.20.20.80">
    <property type="entry name" value="Glycosidases"/>
    <property type="match status" value="1"/>
</dbReference>
<dbReference type="InterPro" id="IPR035971">
    <property type="entry name" value="CBD_sf"/>
</dbReference>
<comment type="caution">
    <text evidence="13">The sequence shown here is derived from an EMBL/GenBank/DDBJ whole genome shotgun (WGS) entry which is preliminary data.</text>
</comment>
<evidence type="ECO:0000256" key="6">
    <source>
        <dbReference type="ARBA" id="ARBA00022801"/>
    </source>
</evidence>
<evidence type="ECO:0000256" key="7">
    <source>
        <dbReference type="ARBA" id="ARBA00023295"/>
    </source>
</evidence>
<evidence type="ECO:0000256" key="4">
    <source>
        <dbReference type="ARBA" id="ARBA00012601"/>
    </source>
</evidence>
<feature type="compositionally biased region" description="Low complexity" evidence="11">
    <location>
        <begin position="327"/>
        <end position="419"/>
    </location>
</feature>
<dbReference type="Proteomes" id="UP001610444">
    <property type="component" value="Unassembled WGS sequence"/>
</dbReference>
<dbReference type="GO" id="GO:0016787">
    <property type="term" value="F:hydrolase activity"/>
    <property type="evidence" value="ECO:0007669"/>
    <property type="project" value="UniProtKB-KW"/>
</dbReference>
<dbReference type="PANTHER" id="PTHR34142">
    <property type="entry name" value="ENDO-BETA-1,4-GLUCANASE A"/>
    <property type="match status" value="1"/>
</dbReference>
<keyword evidence="6 10" id="KW-0378">Hydrolase</keyword>
<evidence type="ECO:0000256" key="10">
    <source>
        <dbReference type="RuleBase" id="RU361153"/>
    </source>
</evidence>
<dbReference type="GeneID" id="98163448"/>
<dbReference type="SUPFAM" id="SSF51445">
    <property type="entry name" value="(Trans)glycosidases"/>
    <property type="match status" value="1"/>
</dbReference>
<sequence>MLPRTHYLIAGLALGIPSQVAASFKWFGTSESGAEFGSAYPGTLGTDYTWPDLSKIKTLQNAGMNIFRVPFRMERLVPSSLSGPADATYLGDLKDLVNGITALGAYAVLDPHNYGRYFGNIITSTDDFAAFWTLVANEFADNDLVIFDTNNEYNSMDQTLVLNLNQAAIDAIRDVTTSQYIFVEGNAWSGAWDWTSYNDNLANLVDPSDKLIYEMHQYLDGDSSGTSETCTSSTIGSERLAKATAWLRENGKIGVLGEFAGGNNDVCKSAVTDLLNYLEDNEDVWHGALWWSAGPWWGDYMYSLEPASGVAYGAYLDLLSQYFPDGSSSSSPSSSSSSKTTTTTTTTTTTAKSASTTTTSATKTTTKTTTTSAAETTTAPTTTTSAATTSTTTKTAKPVSDQTTSTSTSTSTSTTKTRTGCSAPSGTAERWGQCGGKGWTGPTACASPYTCQVQNDWYWQCL</sequence>
<evidence type="ECO:0000256" key="5">
    <source>
        <dbReference type="ARBA" id="ARBA00022729"/>
    </source>
</evidence>
<comment type="function">
    <text evidence="8">Has endoglucanase activity on substrates containing beta-1,4 glycosidic bonds, like in carboxymethylcellulose (CMC), hydroxyethylcellulose (HEC) and beta-glucan. Involved in the degradation of complex natural cellulosic substrates.</text>
</comment>
<keyword evidence="7 10" id="KW-0326">Glycosidase</keyword>
<accession>A0ABR4K189</accession>
<evidence type="ECO:0000256" key="1">
    <source>
        <dbReference type="ARBA" id="ARBA00000966"/>
    </source>
</evidence>
<name>A0ABR4K189_9EURO</name>
<dbReference type="InterPro" id="IPR000254">
    <property type="entry name" value="CBD"/>
</dbReference>
<dbReference type="SMART" id="SM00236">
    <property type="entry name" value="fCBD"/>
    <property type="match status" value="1"/>
</dbReference>
<dbReference type="EMBL" id="JBFXLR010000034">
    <property type="protein sequence ID" value="KAL2846035.1"/>
    <property type="molecule type" value="Genomic_DNA"/>
</dbReference>
<feature type="region of interest" description="Disordered" evidence="11">
    <location>
        <begin position="327"/>
        <end position="432"/>
    </location>
</feature>
<comment type="function">
    <text evidence="2">Endo-1,4-mannanase, a crucial enzyme for depolymerization of seed galactomannans and wood galactoglucomannans.</text>
</comment>
<gene>
    <name evidence="13" type="ORF">BJX68DRAFT_277207</name>
</gene>
<dbReference type="EC" id="3.2.1.4" evidence="4"/>
<organism evidence="13 14">
    <name type="scientific">Aspergillus pseudodeflectus</name>
    <dbReference type="NCBI Taxonomy" id="176178"/>
    <lineage>
        <taxon>Eukaryota</taxon>
        <taxon>Fungi</taxon>
        <taxon>Dikarya</taxon>
        <taxon>Ascomycota</taxon>
        <taxon>Pezizomycotina</taxon>
        <taxon>Eurotiomycetes</taxon>
        <taxon>Eurotiomycetidae</taxon>
        <taxon>Eurotiales</taxon>
        <taxon>Aspergillaceae</taxon>
        <taxon>Aspergillus</taxon>
        <taxon>Aspergillus subgen. Nidulantes</taxon>
    </lineage>
</organism>
<dbReference type="PANTHER" id="PTHR34142:SF1">
    <property type="entry name" value="GLYCOSIDE HYDROLASE FAMILY 5 DOMAIN-CONTAINING PROTEIN"/>
    <property type="match status" value="1"/>
</dbReference>
<evidence type="ECO:0000313" key="13">
    <source>
        <dbReference type="EMBL" id="KAL2846035.1"/>
    </source>
</evidence>
<dbReference type="PROSITE" id="PS00562">
    <property type="entry name" value="CBM1_1"/>
    <property type="match status" value="1"/>
</dbReference>
<comment type="similarity">
    <text evidence="3 10">Belongs to the glycosyl hydrolase 5 (cellulase A) family.</text>
</comment>
<dbReference type="InterPro" id="IPR017853">
    <property type="entry name" value="GH"/>
</dbReference>
<dbReference type="RefSeq" id="XP_070896965.1">
    <property type="nucleotide sequence ID" value="XM_071048284.1"/>
</dbReference>
<keyword evidence="14" id="KW-1185">Reference proteome</keyword>
<dbReference type="SUPFAM" id="SSF57180">
    <property type="entry name" value="Cellulose-binding domain"/>
    <property type="match status" value="1"/>
</dbReference>
<protein>
    <recommendedName>
        <fullName evidence="4">cellulase</fullName>
        <ecNumber evidence="4">3.2.1.4</ecNumber>
    </recommendedName>
    <alternativeName>
        <fullName evidence="9">Endo-beta-1,4-mannanase F</fullName>
    </alternativeName>
</protein>
<feature type="domain" description="CBM1" evidence="12">
    <location>
        <begin position="426"/>
        <end position="462"/>
    </location>
</feature>
<evidence type="ECO:0000256" key="2">
    <source>
        <dbReference type="ARBA" id="ARBA00002993"/>
    </source>
</evidence>
<dbReference type="InterPro" id="IPR001547">
    <property type="entry name" value="Glyco_hydro_5"/>
</dbReference>
<evidence type="ECO:0000259" key="12">
    <source>
        <dbReference type="PROSITE" id="PS51164"/>
    </source>
</evidence>
<evidence type="ECO:0000256" key="11">
    <source>
        <dbReference type="SAM" id="MobiDB-lite"/>
    </source>
</evidence>
<keyword evidence="5" id="KW-0732">Signal</keyword>
<evidence type="ECO:0000256" key="9">
    <source>
        <dbReference type="ARBA" id="ARBA00033295"/>
    </source>
</evidence>
<proteinExistence type="inferred from homology"/>
<reference evidence="13 14" key="1">
    <citation type="submission" date="2024-07" db="EMBL/GenBank/DDBJ databases">
        <title>Section-level genome sequencing and comparative genomics of Aspergillus sections Usti and Cavernicolus.</title>
        <authorList>
            <consortium name="Lawrence Berkeley National Laboratory"/>
            <person name="Nybo J.L."/>
            <person name="Vesth T.C."/>
            <person name="Theobald S."/>
            <person name="Frisvad J.C."/>
            <person name="Larsen T.O."/>
            <person name="Kjaerboelling I."/>
            <person name="Rothschild-Mancinelli K."/>
            <person name="Lyhne E.K."/>
            <person name="Kogle M.E."/>
            <person name="Barry K."/>
            <person name="Clum A."/>
            <person name="Na H."/>
            <person name="Ledsgaard L."/>
            <person name="Lin J."/>
            <person name="Lipzen A."/>
            <person name="Kuo A."/>
            <person name="Riley R."/>
            <person name="Mondo S."/>
            <person name="LaButti K."/>
            <person name="Haridas S."/>
            <person name="Pangalinan J."/>
            <person name="Salamov A.A."/>
            <person name="Simmons B.A."/>
            <person name="Magnuson J.K."/>
            <person name="Chen J."/>
            <person name="Drula E."/>
            <person name="Henrissat B."/>
            <person name="Wiebenga A."/>
            <person name="Lubbers R.J."/>
            <person name="Gomes A.C."/>
            <person name="Macurrencykelacurrency M.R."/>
            <person name="Stajich J."/>
            <person name="Grigoriev I.V."/>
            <person name="Mortensen U.H."/>
            <person name="De vries R.P."/>
            <person name="Baker S.E."/>
            <person name="Andersen M.R."/>
        </authorList>
    </citation>
    <scope>NUCLEOTIDE SEQUENCE [LARGE SCALE GENOMIC DNA]</scope>
    <source>
        <strain evidence="13 14">CBS 756.74</strain>
    </source>
</reference>
<dbReference type="Pfam" id="PF00734">
    <property type="entry name" value="CBM_1"/>
    <property type="match status" value="1"/>
</dbReference>